<dbReference type="GeneID" id="46908336"/>
<name>A0A1J0EIF6_9PSED</name>
<evidence type="ECO:0000313" key="2">
    <source>
        <dbReference type="Proteomes" id="UP000182567"/>
    </source>
</evidence>
<gene>
    <name evidence="1" type="ORF">BLL42_08835</name>
</gene>
<accession>A0A1J0EIF6</accession>
<evidence type="ECO:0000313" key="1">
    <source>
        <dbReference type="EMBL" id="APC15833.1"/>
    </source>
</evidence>
<organism evidence="1 2">
    <name type="scientific">Pseudomonas frederiksbergensis</name>
    <dbReference type="NCBI Taxonomy" id="104087"/>
    <lineage>
        <taxon>Bacteria</taxon>
        <taxon>Pseudomonadati</taxon>
        <taxon>Pseudomonadota</taxon>
        <taxon>Gammaproteobacteria</taxon>
        <taxon>Pseudomonadales</taxon>
        <taxon>Pseudomonadaceae</taxon>
        <taxon>Pseudomonas</taxon>
    </lineage>
</organism>
<dbReference type="EMBL" id="CP017886">
    <property type="protein sequence ID" value="APC15833.1"/>
    <property type="molecule type" value="Genomic_DNA"/>
</dbReference>
<reference evidence="2" key="1">
    <citation type="submission" date="2016-10" db="EMBL/GenBank/DDBJ databases">
        <title>Pseudomonas frederiksbergensis ERGS4:02 complete genome.</title>
        <authorList>
            <person name="Kumar R."/>
            <person name="Acharya V."/>
            <person name="Singh D."/>
        </authorList>
    </citation>
    <scope>NUCLEOTIDE SEQUENCE [LARGE SCALE GENOMIC DNA]</scope>
    <source>
        <strain evidence="2">ERGS4:02</strain>
    </source>
</reference>
<dbReference type="Proteomes" id="UP000182567">
    <property type="component" value="Chromosome"/>
</dbReference>
<dbReference type="AlphaFoldDB" id="A0A1J0EIF6"/>
<dbReference type="RefSeq" id="WP_071551755.1">
    <property type="nucleotide sequence ID" value="NZ_CP017886.1"/>
</dbReference>
<proteinExistence type="predicted"/>
<dbReference type="OrthoDB" id="7033678at2"/>
<sequence length="176" mass="20002">MSQNKERSFVATMKTNYGNLHIPKITHGKTTHVKKPDYDTWSFDAIMDVSNYLCVKSDAPFQQLKFYFYCIDDYYSIYLFTDSLYHRYALSNEDKDFIGAFRPDSAQTTYNLLDQNGRIITLDQIGNGNPTLRIQTRGGRTLSVRGNTPVGGLVCTGIVRAKPLDFKFEILSRGAA</sequence>
<protein>
    <submittedName>
        <fullName evidence="1">Uncharacterized protein</fullName>
    </submittedName>
</protein>